<name>A0AAP0HS44_9MAGN</name>
<sequence>MDRAELRLPEPHSTKIPPLIGPSIAASLPNKKTQTLDAQSRIAERRGRGSRWGLGGVRRRIRALARWRTRRRRSGGGGAAPREVGEEGVSEELLGAVEPVGEMGAEAVEEEPATPSRTASSERERA</sequence>
<dbReference type="AlphaFoldDB" id="A0AAP0HS44"/>
<feature type="region of interest" description="Disordered" evidence="1">
    <location>
        <begin position="1"/>
        <end position="38"/>
    </location>
</feature>
<proteinExistence type="predicted"/>
<protein>
    <submittedName>
        <fullName evidence="2">Uncharacterized protein</fullName>
    </submittedName>
</protein>
<dbReference type="Proteomes" id="UP001419268">
    <property type="component" value="Unassembled WGS sequence"/>
</dbReference>
<evidence type="ECO:0000256" key="1">
    <source>
        <dbReference type="SAM" id="MobiDB-lite"/>
    </source>
</evidence>
<reference evidence="2 3" key="1">
    <citation type="submission" date="2024-01" db="EMBL/GenBank/DDBJ databases">
        <title>Genome assemblies of Stephania.</title>
        <authorList>
            <person name="Yang L."/>
        </authorList>
    </citation>
    <scope>NUCLEOTIDE SEQUENCE [LARGE SCALE GENOMIC DNA]</scope>
    <source>
        <strain evidence="2">JXDWG</strain>
        <tissue evidence="2">Leaf</tissue>
    </source>
</reference>
<dbReference type="EMBL" id="JBBNAG010000011">
    <property type="protein sequence ID" value="KAK9095037.1"/>
    <property type="molecule type" value="Genomic_DNA"/>
</dbReference>
<gene>
    <name evidence="2" type="ORF">Scep_026506</name>
</gene>
<feature type="region of interest" description="Disordered" evidence="1">
    <location>
        <begin position="69"/>
        <end position="126"/>
    </location>
</feature>
<organism evidence="2 3">
    <name type="scientific">Stephania cephalantha</name>
    <dbReference type="NCBI Taxonomy" id="152367"/>
    <lineage>
        <taxon>Eukaryota</taxon>
        <taxon>Viridiplantae</taxon>
        <taxon>Streptophyta</taxon>
        <taxon>Embryophyta</taxon>
        <taxon>Tracheophyta</taxon>
        <taxon>Spermatophyta</taxon>
        <taxon>Magnoliopsida</taxon>
        <taxon>Ranunculales</taxon>
        <taxon>Menispermaceae</taxon>
        <taxon>Menispermoideae</taxon>
        <taxon>Cissampelideae</taxon>
        <taxon>Stephania</taxon>
    </lineage>
</organism>
<keyword evidence="3" id="KW-1185">Reference proteome</keyword>
<comment type="caution">
    <text evidence="2">The sequence shown here is derived from an EMBL/GenBank/DDBJ whole genome shotgun (WGS) entry which is preliminary data.</text>
</comment>
<feature type="compositionally biased region" description="Basic and acidic residues" evidence="1">
    <location>
        <begin position="1"/>
        <end position="13"/>
    </location>
</feature>
<evidence type="ECO:0000313" key="3">
    <source>
        <dbReference type="Proteomes" id="UP001419268"/>
    </source>
</evidence>
<accession>A0AAP0HS44</accession>
<evidence type="ECO:0000313" key="2">
    <source>
        <dbReference type="EMBL" id="KAK9095037.1"/>
    </source>
</evidence>
<feature type="compositionally biased region" description="Low complexity" evidence="1">
    <location>
        <begin position="91"/>
        <end position="106"/>
    </location>
</feature>